<proteinExistence type="predicted"/>
<evidence type="ECO:0000313" key="2">
    <source>
        <dbReference type="Proteomes" id="UP000594380"/>
    </source>
</evidence>
<dbReference type="EMBL" id="JAALDK010000004">
    <property type="protein sequence ID" value="NUY06260.1"/>
    <property type="molecule type" value="Genomic_DNA"/>
</dbReference>
<dbReference type="GeneID" id="301107226"/>
<dbReference type="RefSeq" id="WP_176112761.1">
    <property type="nucleotide sequence ID" value="NZ_JAALDK010000004.1"/>
</dbReference>
<gene>
    <name evidence="1" type="ORF">G5S42_43890</name>
</gene>
<dbReference type="AlphaFoldDB" id="A0A7Y6N578"/>
<protein>
    <submittedName>
        <fullName evidence="1">Uncharacterized protein</fullName>
    </submittedName>
</protein>
<sequence>MTTEKKPLFELSARELDEELSAMFAPYRESHPIRCEVGSAMMAAEAATQRVCLRVVAPQTNVGLGGKSHDALGKLFNDFEALNGYLLEGRPSRIDLVLWDAAGYINGWFLDERGRADVRRESCPEAVAGFASMLQALAQYDND</sequence>
<evidence type="ECO:0000313" key="1">
    <source>
        <dbReference type="EMBL" id="NUY06260.1"/>
    </source>
</evidence>
<dbReference type="Proteomes" id="UP000594380">
    <property type="component" value="Unassembled WGS sequence"/>
</dbReference>
<reference evidence="1 2" key="1">
    <citation type="submission" date="2020-02" db="EMBL/GenBank/DDBJ databases">
        <title>Paraburkholderia simonii sp. nov. and Paraburkholderia youngii sp. nov. Brazilian and Mexican Mimosa-associated rhizobia.</title>
        <authorList>
            <person name="Mavima L."/>
            <person name="Beukes C.W."/>
            <person name="Chan W.Y."/>
            <person name="Palmer M."/>
            <person name="De Meyer S.E."/>
            <person name="James E.K."/>
            <person name="Venter S.N."/>
            <person name="Steenkamp E.T."/>
        </authorList>
    </citation>
    <scope>NUCLEOTIDE SEQUENCE [LARGE SCALE GENOMIC DNA]</scope>
    <source>
        <strain evidence="1 2">JPY169</strain>
    </source>
</reference>
<comment type="caution">
    <text evidence="1">The sequence shown here is derived from an EMBL/GenBank/DDBJ whole genome shotgun (WGS) entry which is preliminary data.</text>
</comment>
<organism evidence="1 2">
    <name type="scientific">Paraburkholderia youngii</name>
    <dbReference type="NCBI Taxonomy" id="2782701"/>
    <lineage>
        <taxon>Bacteria</taxon>
        <taxon>Pseudomonadati</taxon>
        <taxon>Pseudomonadota</taxon>
        <taxon>Betaproteobacteria</taxon>
        <taxon>Burkholderiales</taxon>
        <taxon>Burkholderiaceae</taxon>
        <taxon>Paraburkholderia</taxon>
    </lineage>
</organism>
<name>A0A7Y6N578_9BURK</name>
<accession>A0A7Y6N578</accession>